<dbReference type="InterPro" id="IPR016195">
    <property type="entry name" value="Pol/histidinol_Pase-like"/>
</dbReference>
<name>A0A949JVZ5_9FIRM</name>
<dbReference type="SMART" id="SM00481">
    <property type="entry name" value="POLIIIAc"/>
    <property type="match status" value="1"/>
</dbReference>
<dbReference type="InterPro" id="IPR004013">
    <property type="entry name" value="PHP_dom"/>
</dbReference>
<comment type="caution">
    <text evidence="2">The sequence shown here is derived from an EMBL/GenBank/DDBJ whole genome shotgun (WGS) entry which is preliminary data.</text>
</comment>
<dbReference type="EMBL" id="JAHQCW010000007">
    <property type="protein sequence ID" value="MBU9736178.1"/>
    <property type="molecule type" value="Genomic_DNA"/>
</dbReference>
<sequence length="272" mass="30691">MYQADMHIHTTVSDGSEPPAAVLQRAKKQGLTHLSFTDHDTVNGAFLYGSLAEGYGIRIIPGVELSAYDYKYDRKVHILGYAYTQSVHIEKLGKETRKKRQENCLKQIEILRKLGFMMEREEIQGMACDCIYKQHILDYLLRTNQSDCLFGRVYREIFKNGGPCDFDITYPEAEAAVEAVKADHGFAVLAHPGQQQNLDLVPALLEAGLDGIEYRHPSNGPEDMQRIQALAGRYQLILTGGSDYHGRYEQTQTRLGAYPAPDKSRIWFGDEG</sequence>
<dbReference type="PANTHER" id="PTHR42924">
    <property type="entry name" value="EXONUCLEASE"/>
    <property type="match status" value="1"/>
</dbReference>
<proteinExistence type="predicted"/>
<dbReference type="AlphaFoldDB" id="A0A949JVZ5"/>
<evidence type="ECO:0000313" key="2">
    <source>
        <dbReference type="EMBL" id="MBU9736178.1"/>
    </source>
</evidence>
<dbReference type="GO" id="GO:0004534">
    <property type="term" value="F:5'-3' RNA exonuclease activity"/>
    <property type="evidence" value="ECO:0007669"/>
    <property type="project" value="TreeGrafter"/>
</dbReference>
<dbReference type="Pfam" id="PF02811">
    <property type="entry name" value="PHP"/>
    <property type="match status" value="1"/>
</dbReference>
<dbReference type="RefSeq" id="WP_238721100.1">
    <property type="nucleotide sequence ID" value="NZ_JAHQCW010000007.1"/>
</dbReference>
<dbReference type="InterPro" id="IPR052018">
    <property type="entry name" value="PHP_domain"/>
</dbReference>
<evidence type="ECO:0000313" key="3">
    <source>
        <dbReference type="Proteomes" id="UP000712157"/>
    </source>
</evidence>
<feature type="domain" description="Polymerase/histidinol phosphatase N-terminal" evidence="1">
    <location>
        <begin position="4"/>
        <end position="69"/>
    </location>
</feature>
<dbReference type="Gene3D" id="1.10.150.650">
    <property type="match status" value="1"/>
</dbReference>
<dbReference type="CDD" id="cd07438">
    <property type="entry name" value="PHP_HisPPase_AMP"/>
    <property type="match status" value="1"/>
</dbReference>
<dbReference type="InterPro" id="IPR003141">
    <property type="entry name" value="Pol/His_phosphatase_N"/>
</dbReference>
<accession>A0A949JVZ5</accession>
<evidence type="ECO:0000259" key="1">
    <source>
        <dbReference type="SMART" id="SM00481"/>
    </source>
</evidence>
<dbReference type="PANTHER" id="PTHR42924:SF3">
    <property type="entry name" value="POLYMERASE_HISTIDINOL PHOSPHATASE N-TERMINAL DOMAIN-CONTAINING PROTEIN"/>
    <property type="match status" value="1"/>
</dbReference>
<protein>
    <submittedName>
        <fullName evidence="2">PHP domain-containing protein</fullName>
    </submittedName>
</protein>
<gene>
    <name evidence="2" type="ORF">KTH89_06480</name>
</gene>
<keyword evidence="3" id="KW-1185">Reference proteome</keyword>
<dbReference type="Proteomes" id="UP000712157">
    <property type="component" value="Unassembled WGS sequence"/>
</dbReference>
<dbReference type="GO" id="GO:0035312">
    <property type="term" value="F:5'-3' DNA exonuclease activity"/>
    <property type="evidence" value="ECO:0007669"/>
    <property type="project" value="TreeGrafter"/>
</dbReference>
<dbReference type="SUPFAM" id="SSF89550">
    <property type="entry name" value="PHP domain-like"/>
    <property type="match status" value="1"/>
</dbReference>
<reference evidence="2" key="1">
    <citation type="submission" date="2021-06" db="EMBL/GenBank/DDBJ databases">
        <title>Description of novel taxa of the family Lachnospiraceae.</title>
        <authorList>
            <person name="Chaplin A.V."/>
            <person name="Sokolova S.R."/>
            <person name="Pikina A.P."/>
            <person name="Korzhanova M."/>
            <person name="Belova V."/>
            <person name="Korostin D."/>
            <person name="Efimov B.A."/>
        </authorList>
    </citation>
    <scope>NUCLEOTIDE SEQUENCE</scope>
    <source>
        <strain evidence="2">ASD5720</strain>
    </source>
</reference>
<dbReference type="Gene3D" id="3.20.20.140">
    <property type="entry name" value="Metal-dependent hydrolases"/>
    <property type="match status" value="1"/>
</dbReference>
<organism evidence="2 3">
    <name type="scientific">Diplocloster agilis</name>
    <dbReference type="NCBI Taxonomy" id="2850323"/>
    <lineage>
        <taxon>Bacteria</taxon>
        <taxon>Bacillati</taxon>
        <taxon>Bacillota</taxon>
        <taxon>Clostridia</taxon>
        <taxon>Lachnospirales</taxon>
        <taxon>Lachnospiraceae</taxon>
        <taxon>Diplocloster</taxon>
    </lineage>
</organism>